<name>A0ABZ0EL22_9BURK</name>
<evidence type="ECO:0000313" key="2">
    <source>
        <dbReference type="Proteomes" id="UP001302652"/>
    </source>
</evidence>
<protein>
    <submittedName>
        <fullName evidence="1">Uncharacterized protein</fullName>
    </submittedName>
</protein>
<dbReference type="RefSeq" id="WP_317019837.1">
    <property type="nucleotide sequence ID" value="NZ_CP136512.1"/>
</dbReference>
<organism evidence="1 2">
    <name type="scientific">Paraburkholderia kirstenboschensis</name>
    <dbReference type="NCBI Taxonomy" id="1245436"/>
    <lineage>
        <taxon>Bacteria</taxon>
        <taxon>Pseudomonadati</taxon>
        <taxon>Pseudomonadota</taxon>
        <taxon>Betaproteobacteria</taxon>
        <taxon>Burkholderiales</taxon>
        <taxon>Burkholderiaceae</taxon>
        <taxon>Paraburkholderia</taxon>
    </lineage>
</organism>
<dbReference type="Proteomes" id="UP001302652">
    <property type="component" value="Chromosome 2"/>
</dbReference>
<proteinExistence type="predicted"/>
<accession>A0ABZ0EL22</accession>
<keyword evidence="2" id="KW-1185">Reference proteome</keyword>
<reference evidence="1 2" key="1">
    <citation type="submission" date="2023-10" db="EMBL/GenBank/DDBJ databases">
        <title>Surface-active antibiotics is a multifunctional adaptation for post-fire microbes.</title>
        <authorList>
            <person name="Liu M.D."/>
            <person name="Du Y."/>
            <person name="Koupaei S.K."/>
            <person name="Kim N.R."/>
            <person name="Zhang W."/>
            <person name="Traxler M.F."/>
        </authorList>
    </citation>
    <scope>NUCLEOTIDE SEQUENCE [LARGE SCALE GENOMIC DNA]</scope>
    <source>
        <strain evidence="1 2">F3</strain>
    </source>
</reference>
<sequence>MPIASISKLMTTIVSLDSRRALNAPLDVTVGMGTSTNAPAHGLVSVPCCRAMTC</sequence>
<dbReference type="EMBL" id="CP136512">
    <property type="protein sequence ID" value="WOD17286.1"/>
    <property type="molecule type" value="Genomic_DNA"/>
</dbReference>
<gene>
    <name evidence="1" type="ORF">RW095_12870</name>
</gene>
<evidence type="ECO:0000313" key="1">
    <source>
        <dbReference type="EMBL" id="WOD17286.1"/>
    </source>
</evidence>